<feature type="transmembrane region" description="Helical" evidence="1">
    <location>
        <begin position="166"/>
        <end position="189"/>
    </location>
</feature>
<reference evidence="2" key="1">
    <citation type="submission" date="2021-03" db="EMBL/GenBank/DDBJ databases">
        <title>Genomic Encyclopedia of Type Strains, Phase IV (KMG-IV): sequencing the most valuable type-strain genomes for metagenomic binning, comparative biology and taxonomic classification.</title>
        <authorList>
            <person name="Goeker M."/>
        </authorList>
    </citation>
    <scope>NUCLEOTIDE SEQUENCE</scope>
    <source>
        <strain evidence="2">DSM 26232</strain>
    </source>
</reference>
<feature type="transmembrane region" description="Helical" evidence="1">
    <location>
        <begin position="120"/>
        <end position="140"/>
    </location>
</feature>
<evidence type="ECO:0000313" key="2">
    <source>
        <dbReference type="EMBL" id="MBP1987237.1"/>
    </source>
</evidence>
<evidence type="ECO:0000313" key="3">
    <source>
        <dbReference type="Proteomes" id="UP000823736"/>
    </source>
</evidence>
<proteinExistence type="predicted"/>
<keyword evidence="1" id="KW-1133">Transmembrane helix</keyword>
<keyword evidence="1" id="KW-0472">Membrane</keyword>
<gene>
    <name evidence="2" type="ORF">J2753_001735</name>
</gene>
<organism evidence="2 3">
    <name type="scientific">Halolamina salifodinae</name>
    <dbReference type="NCBI Taxonomy" id="1202767"/>
    <lineage>
        <taxon>Archaea</taxon>
        <taxon>Methanobacteriati</taxon>
        <taxon>Methanobacteriota</taxon>
        <taxon>Stenosarchaea group</taxon>
        <taxon>Halobacteria</taxon>
        <taxon>Halobacteriales</taxon>
        <taxon>Haloferacaceae</taxon>
    </lineage>
</organism>
<dbReference type="Proteomes" id="UP000823736">
    <property type="component" value="Unassembled WGS sequence"/>
</dbReference>
<keyword evidence="1" id="KW-0812">Transmembrane</keyword>
<name>A0A8T4GW69_9EURY</name>
<accession>A0A8T4GW69</accession>
<evidence type="ECO:0000256" key="1">
    <source>
        <dbReference type="SAM" id="Phobius"/>
    </source>
</evidence>
<dbReference type="AlphaFoldDB" id="A0A8T4GW69"/>
<protein>
    <submittedName>
        <fullName evidence="2">Uncharacterized protein</fullName>
    </submittedName>
</protein>
<dbReference type="EMBL" id="JAGGLC010000003">
    <property type="protein sequence ID" value="MBP1987237.1"/>
    <property type="molecule type" value="Genomic_DNA"/>
</dbReference>
<comment type="caution">
    <text evidence="2">The sequence shown here is derived from an EMBL/GenBank/DDBJ whole genome shotgun (WGS) entry which is preliminary data.</text>
</comment>
<keyword evidence="3" id="KW-1185">Reference proteome</keyword>
<sequence length="197" mass="20650">MEGHPTPSAGLGRRGNGEAQIDMSENLEAELEELDEADGLTAEQRAGLVSAGQAAIVNGVNDVRERLGNGLEDVRTAAVMQQEMADAYAWKQWEKVDEELGLAEELGEDSKVYAAIEGTFTRMVSAAVTLIVGIYVFAQIGNTMPAPDNPELANASDTVMSTTGNAFTLGAVAIIVLVASVILGLVGGFGGRGRGRR</sequence>
<dbReference type="OrthoDB" id="351072at2157"/>